<dbReference type="Proteomes" id="UP000652761">
    <property type="component" value="Unassembled WGS sequence"/>
</dbReference>
<sequence length="156" mass="16872">MNTFACSPPSSTCSSSIISVSSQLFPRNSPVPAAAPPRSRRRGSFGTVLAASRRGDAYGAGPGGWLVDEDMIVLRKRLHEMRAAETNYRPPSHWMEWEKRYYAANYVDDVCRLVGLLQEFLVNARPGVAVGLLALLALSVPTSAAVVVLKLAEVLA</sequence>
<dbReference type="PANTHER" id="PTHR33782:SF5">
    <property type="entry name" value="MEDIATOR OF RNA POLYMERASE II TRANSCRIPTION SUBUNIT"/>
    <property type="match status" value="1"/>
</dbReference>
<dbReference type="PANTHER" id="PTHR33782">
    <property type="entry name" value="OS01G0121600 PROTEIN"/>
    <property type="match status" value="1"/>
</dbReference>
<keyword evidence="1" id="KW-0812">Transmembrane</keyword>
<comment type="caution">
    <text evidence="2">The sequence shown here is derived from an EMBL/GenBank/DDBJ whole genome shotgun (WGS) entry which is preliminary data.</text>
</comment>
<dbReference type="EMBL" id="NMUH01007411">
    <property type="protein sequence ID" value="MQM17209.1"/>
    <property type="molecule type" value="Genomic_DNA"/>
</dbReference>
<proteinExistence type="predicted"/>
<evidence type="ECO:0000256" key="1">
    <source>
        <dbReference type="SAM" id="Phobius"/>
    </source>
</evidence>
<evidence type="ECO:0000313" key="3">
    <source>
        <dbReference type="Proteomes" id="UP000652761"/>
    </source>
</evidence>
<protein>
    <submittedName>
        <fullName evidence="2">Uncharacterized protein</fullName>
    </submittedName>
</protein>
<dbReference type="AlphaFoldDB" id="A0A843XCT1"/>
<evidence type="ECO:0000313" key="2">
    <source>
        <dbReference type="EMBL" id="MQM17209.1"/>
    </source>
</evidence>
<name>A0A843XCT1_COLES</name>
<reference evidence="2" key="1">
    <citation type="submission" date="2017-07" db="EMBL/GenBank/DDBJ databases">
        <title>Taro Niue Genome Assembly and Annotation.</title>
        <authorList>
            <person name="Atibalentja N."/>
            <person name="Keating K."/>
            <person name="Fields C.J."/>
        </authorList>
    </citation>
    <scope>NUCLEOTIDE SEQUENCE</scope>
    <source>
        <strain evidence="2">Niue_2</strain>
        <tissue evidence="2">Leaf</tissue>
    </source>
</reference>
<organism evidence="2 3">
    <name type="scientific">Colocasia esculenta</name>
    <name type="common">Wild taro</name>
    <name type="synonym">Arum esculentum</name>
    <dbReference type="NCBI Taxonomy" id="4460"/>
    <lineage>
        <taxon>Eukaryota</taxon>
        <taxon>Viridiplantae</taxon>
        <taxon>Streptophyta</taxon>
        <taxon>Embryophyta</taxon>
        <taxon>Tracheophyta</taxon>
        <taxon>Spermatophyta</taxon>
        <taxon>Magnoliopsida</taxon>
        <taxon>Liliopsida</taxon>
        <taxon>Araceae</taxon>
        <taxon>Aroideae</taxon>
        <taxon>Colocasieae</taxon>
        <taxon>Colocasia</taxon>
    </lineage>
</organism>
<keyword evidence="1" id="KW-0472">Membrane</keyword>
<dbReference type="OrthoDB" id="672819at2759"/>
<feature type="transmembrane region" description="Helical" evidence="1">
    <location>
        <begin position="128"/>
        <end position="152"/>
    </location>
</feature>
<keyword evidence="3" id="KW-1185">Reference proteome</keyword>
<keyword evidence="1" id="KW-1133">Transmembrane helix</keyword>
<accession>A0A843XCT1</accession>
<gene>
    <name evidence="2" type="ORF">Taro_050179</name>
</gene>